<feature type="region of interest" description="Disordered" evidence="4">
    <location>
        <begin position="48"/>
        <end position="90"/>
    </location>
</feature>
<dbReference type="InterPro" id="IPR016135">
    <property type="entry name" value="UBQ-conjugating_enzyme/RWD"/>
</dbReference>
<comment type="caution">
    <text evidence="7">The sequence shown here is derived from an EMBL/GenBank/DDBJ whole genome shotgun (WGS) entry which is preliminary data.</text>
</comment>
<gene>
    <name evidence="7" type="ORF">niasHT_017508</name>
</gene>
<evidence type="ECO:0000259" key="6">
    <source>
        <dbReference type="PROSITE" id="PS50127"/>
    </source>
</evidence>
<keyword evidence="8" id="KW-1185">Reference proteome</keyword>
<evidence type="ECO:0000256" key="3">
    <source>
        <dbReference type="PROSITE-ProRule" id="PRU10133"/>
    </source>
</evidence>
<accession>A0ABD2L5W6</accession>
<sequence>MREFEKNDPFYKEFCPFFCCNSPLCCLLFFLPTPAFCGVFTVPCRRPPRLRPSANDKNQPKQQQRQKPRQDNNNNKKKPQKQQQGKPEICADAPARNVDAKLEQKQRIPCVSQRWQYLQMARFHRWSTGNAIVSGPVAAEGNAGCTFTALLKFPSSFPSYPPTMTFLTDILHPNIDTSGKVCISILHPPGIDPLGYEQASERWNCDRTVESILVSIQLLLAEPNFNSPANVDAAVLFRSDPERYREEVRRRVEMVMAAPTQPEGQGTMQSPEEQRAQPPEQQGTTQAAEEQRAQPPEQQGTTQAAEEQRAQPPEQQGTTQAAEEQGTQPPEQQGTTQAAEQQATTQPPEQQATTQPPEGQGTTQPPATPPPEGPQQQTGEWAPIWHFQSFLLAIFICYSLYFDYNKPISSAQQRGRRMSDALVELSPGALVSGRWTVIKKLGAGAFGAVYLCQDQDGITKGALKTEPINAPFPLLALEATVLRSFDTLRASSGKHFCRCMDIGRDQQPDAAFKRTLEFNFIVMSLVGRAFDKLLPEAGDCFSPGTAIGAALQLLKALQALHKVGYLHRDIKPANLAIGLPETNEQRLLYLLDFGMARKYVKDDASANFRGTPIYAPISAHIKRDYSRGDDIESWFYVLIKFYKGAVPWKFIRDINEIGQYKCRRLKDEPANVRKEAIEELIGGCPPEFNKILAHIDDLEPEDRPDYEMIEKTLRGCLKKLDVREHPYDWEIGRQNVPHQQRR</sequence>
<feature type="domain" description="Protein kinase" evidence="5">
    <location>
        <begin position="435"/>
        <end position="728"/>
    </location>
</feature>
<evidence type="ECO:0000259" key="5">
    <source>
        <dbReference type="PROSITE" id="PS50011"/>
    </source>
</evidence>
<dbReference type="SUPFAM" id="SSF56112">
    <property type="entry name" value="Protein kinase-like (PK-like)"/>
    <property type="match status" value="1"/>
</dbReference>
<proteinExistence type="predicted"/>
<organism evidence="7 8">
    <name type="scientific">Heterodera trifolii</name>
    <dbReference type="NCBI Taxonomy" id="157864"/>
    <lineage>
        <taxon>Eukaryota</taxon>
        <taxon>Metazoa</taxon>
        <taxon>Ecdysozoa</taxon>
        <taxon>Nematoda</taxon>
        <taxon>Chromadorea</taxon>
        <taxon>Rhabditida</taxon>
        <taxon>Tylenchina</taxon>
        <taxon>Tylenchomorpha</taxon>
        <taxon>Tylenchoidea</taxon>
        <taxon>Heteroderidae</taxon>
        <taxon>Heteroderinae</taxon>
        <taxon>Heterodera</taxon>
    </lineage>
</organism>
<dbReference type="Proteomes" id="UP001620626">
    <property type="component" value="Unassembled WGS sequence"/>
</dbReference>
<dbReference type="InterPro" id="IPR050235">
    <property type="entry name" value="CK1_Ser-Thr_kinase"/>
</dbReference>
<dbReference type="SUPFAM" id="SSF54495">
    <property type="entry name" value="UBC-like"/>
    <property type="match status" value="1"/>
</dbReference>
<feature type="compositionally biased region" description="Low complexity" evidence="4">
    <location>
        <begin position="55"/>
        <end position="65"/>
    </location>
</feature>
<feature type="active site" description="Glycyl thioester intermediate" evidence="3">
    <location>
        <position position="182"/>
    </location>
</feature>
<dbReference type="PROSITE" id="PS50127">
    <property type="entry name" value="UBC_2"/>
    <property type="match status" value="1"/>
</dbReference>
<protein>
    <recommendedName>
        <fullName evidence="9">Protein kinase domain-containing protein</fullName>
    </recommendedName>
</protein>
<dbReference type="Gene3D" id="1.10.510.10">
    <property type="entry name" value="Transferase(Phosphotransferase) domain 1"/>
    <property type="match status" value="1"/>
</dbReference>
<keyword evidence="1" id="KW-0808">Transferase</keyword>
<dbReference type="SMART" id="SM00212">
    <property type="entry name" value="UBCc"/>
    <property type="match status" value="1"/>
</dbReference>
<feature type="domain" description="UBC core" evidence="6">
    <location>
        <begin position="93"/>
        <end position="257"/>
    </location>
</feature>
<dbReference type="EMBL" id="JBICBT010000534">
    <property type="protein sequence ID" value="KAL3110630.1"/>
    <property type="molecule type" value="Genomic_DNA"/>
</dbReference>
<dbReference type="AlphaFoldDB" id="A0ABD2L5W6"/>
<dbReference type="GO" id="GO:0016740">
    <property type="term" value="F:transferase activity"/>
    <property type="evidence" value="ECO:0007669"/>
    <property type="project" value="UniProtKB-KW"/>
</dbReference>
<evidence type="ECO:0000256" key="2">
    <source>
        <dbReference type="ARBA" id="ARBA00022786"/>
    </source>
</evidence>
<evidence type="ECO:0000313" key="7">
    <source>
        <dbReference type="EMBL" id="KAL3110630.1"/>
    </source>
</evidence>
<feature type="region of interest" description="Disordered" evidence="4">
    <location>
        <begin position="257"/>
        <end position="378"/>
    </location>
</feature>
<dbReference type="PANTHER" id="PTHR11909">
    <property type="entry name" value="CASEIN KINASE-RELATED"/>
    <property type="match status" value="1"/>
</dbReference>
<feature type="compositionally biased region" description="Low complexity" evidence="4">
    <location>
        <begin position="276"/>
        <end position="365"/>
    </location>
</feature>
<evidence type="ECO:0000256" key="1">
    <source>
        <dbReference type="ARBA" id="ARBA00022679"/>
    </source>
</evidence>
<dbReference type="PROSITE" id="PS00183">
    <property type="entry name" value="UBC_1"/>
    <property type="match status" value="1"/>
</dbReference>
<dbReference type="SMART" id="SM00220">
    <property type="entry name" value="S_TKc"/>
    <property type="match status" value="1"/>
</dbReference>
<evidence type="ECO:0000313" key="8">
    <source>
        <dbReference type="Proteomes" id="UP001620626"/>
    </source>
</evidence>
<dbReference type="Gene3D" id="3.10.110.10">
    <property type="entry name" value="Ubiquitin Conjugating Enzyme"/>
    <property type="match status" value="1"/>
</dbReference>
<name>A0ABD2L5W6_9BILA</name>
<reference evidence="7 8" key="1">
    <citation type="submission" date="2024-10" db="EMBL/GenBank/DDBJ databases">
        <authorList>
            <person name="Kim D."/>
        </authorList>
    </citation>
    <scope>NUCLEOTIDE SEQUENCE [LARGE SCALE GENOMIC DNA]</scope>
    <source>
        <strain evidence="7">BH-2024</strain>
    </source>
</reference>
<dbReference type="Pfam" id="PF00179">
    <property type="entry name" value="UQ_con"/>
    <property type="match status" value="1"/>
</dbReference>
<keyword evidence="2" id="KW-0833">Ubl conjugation pathway</keyword>
<dbReference type="Pfam" id="PF00069">
    <property type="entry name" value="Pkinase"/>
    <property type="match status" value="1"/>
</dbReference>
<dbReference type="PROSITE" id="PS50011">
    <property type="entry name" value="PROTEIN_KINASE_DOM"/>
    <property type="match status" value="1"/>
</dbReference>
<dbReference type="InterPro" id="IPR023313">
    <property type="entry name" value="UBQ-conjugating_AS"/>
</dbReference>
<dbReference type="InterPro" id="IPR000719">
    <property type="entry name" value="Prot_kinase_dom"/>
</dbReference>
<dbReference type="InterPro" id="IPR000608">
    <property type="entry name" value="UBC"/>
</dbReference>
<evidence type="ECO:0000256" key="4">
    <source>
        <dbReference type="SAM" id="MobiDB-lite"/>
    </source>
</evidence>
<dbReference type="InterPro" id="IPR011009">
    <property type="entry name" value="Kinase-like_dom_sf"/>
</dbReference>
<evidence type="ECO:0008006" key="9">
    <source>
        <dbReference type="Google" id="ProtNLM"/>
    </source>
</evidence>